<dbReference type="GO" id="GO:0005737">
    <property type="term" value="C:cytoplasm"/>
    <property type="evidence" value="ECO:0007669"/>
    <property type="project" value="UniProtKB-SubCell"/>
</dbReference>
<accession>A0AA38C076</accession>
<dbReference type="EMBL" id="JAHRHJ020003813">
    <property type="protein sequence ID" value="KAH9288554.1"/>
    <property type="molecule type" value="Genomic_DNA"/>
</dbReference>
<comment type="caution">
    <text evidence="6">The sequence shown here is derived from an EMBL/GenBank/DDBJ whole genome shotgun (WGS) entry which is preliminary data.</text>
</comment>
<dbReference type="OMA" id="CYWNRFG"/>
<sequence length="282" mass="32323">MKSSEFEEIRIFLLQNEANPSLFSLTKSRFPSISFDTFIAILSQEKSRQLRSDIPKLTKPHLIRQYIARYIAGDEILTLSKDSGLPPCLLCRFLLENLFGLNKQQITQCLKDPVVLNGFQITEENGAVSVTRVIEDVQKCVECDQVVSPRVEMIRRVTGLEYEHLLRGRLQKLEIPFQSEEALRAAGFSKTPDIKLEVPIGVCGRVVNWIDSKASFGDEYSHKTQGIQQFQMYVNRFGPGLVIYWFGYIDDLNDHPDVLLLDHFPNDDELYCLARLNVQPRP</sequence>
<reference evidence="6 7" key="1">
    <citation type="journal article" date="2021" name="Nat. Plants">
        <title>The Taxus genome provides insights into paclitaxel biosynthesis.</title>
        <authorList>
            <person name="Xiong X."/>
            <person name="Gou J."/>
            <person name="Liao Q."/>
            <person name="Li Y."/>
            <person name="Zhou Q."/>
            <person name="Bi G."/>
            <person name="Li C."/>
            <person name="Du R."/>
            <person name="Wang X."/>
            <person name="Sun T."/>
            <person name="Guo L."/>
            <person name="Liang H."/>
            <person name="Lu P."/>
            <person name="Wu Y."/>
            <person name="Zhang Z."/>
            <person name="Ro D.K."/>
            <person name="Shang Y."/>
            <person name="Huang S."/>
            <person name="Yan J."/>
        </authorList>
    </citation>
    <scope>NUCLEOTIDE SEQUENCE [LARGE SCALE GENOMIC DNA]</scope>
    <source>
        <strain evidence="6">Ta-2019</strain>
    </source>
</reference>
<organism evidence="6 7">
    <name type="scientific">Taxus chinensis</name>
    <name type="common">Chinese yew</name>
    <name type="synonym">Taxus wallichiana var. chinensis</name>
    <dbReference type="NCBI Taxonomy" id="29808"/>
    <lineage>
        <taxon>Eukaryota</taxon>
        <taxon>Viridiplantae</taxon>
        <taxon>Streptophyta</taxon>
        <taxon>Embryophyta</taxon>
        <taxon>Tracheophyta</taxon>
        <taxon>Spermatophyta</taxon>
        <taxon>Pinopsida</taxon>
        <taxon>Pinidae</taxon>
        <taxon>Conifers II</taxon>
        <taxon>Cupressales</taxon>
        <taxon>Taxaceae</taxon>
        <taxon>Taxus</taxon>
    </lineage>
</organism>
<dbReference type="InterPro" id="IPR029404">
    <property type="entry name" value="CDIN1"/>
</dbReference>
<dbReference type="Proteomes" id="UP000824469">
    <property type="component" value="Unassembled WGS sequence"/>
</dbReference>
<dbReference type="AlphaFoldDB" id="A0AA38C076"/>
<keyword evidence="4" id="KW-0539">Nucleus</keyword>
<evidence type="ECO:0000256" key="5">
    <source>
        <dbReference type="ARBA" id="ARBA00023480"/>
    </source>
</evidence>
<evidence type="ECO:0000256" key="2">
    <source>
        <dbReference type="ARBA" id="ARBA00004496"/>
    </source>
</evidence>
<gene>
    <name evidence="6" type="ORF">KI387_032671</name>
</gene>
<comment type="subcellular location">
    <subcellularLocation>
        <location evidence="2">Cytoplasm</location>
    </subcellularLocation>
    <subcellularLocation>
        <location evidence="1">Nucleus</location>
    </subcellularLocation>
</comment>
<name>A0AA38C076_TAXCH</name>
<evidence type="ECO:0000256" key="3">
    <source>
        <dbReference type="ARBA" id="ARBA00022490"/>
    </source>
</evidence>
<dbReference type="PANTHER" id="PTHR31661:SF1">
    <property type="entry name" value="CDAN1-INTERACTING NUCLEASE 1"/>
    <property type="match status" value="1"/>
</dbReference>
<protein>
    <recommendedName>
        <fullName evidence="5">CDAN1-interacting nuclease 1</fullName>
    </recommendedName>
</protein>
<evidence type="ECO:0000256" key="1">
    <source>
        <dbReference type="ARBA" id="ARBA00004123"/>
    </source>
</evidence>
<dbReference type="GO" id="GO:0005634">
    <property type="term" value="C:nucleus"/>
    <property type="evidence" value="ECO:0007669"/>
    <property type="project" value="UniProtKB-SubCell"/>
</dbReference>
<evidence type="ECO:0000256" key="4">
    <source>
        <dbReference type="ARBA" id="ARBA00023242"/>
    </source>
</evidence>
<dbReference type="PANTHER" id="PTHR31661">
    <property type="entry name" value="SIMILAR TO CDNA SEQUENCE BC052040"/>
    <property type="match status" value="1"/>
</dbReference>
<proteinExistence type="predicted"/>
<keyword evidence="7" id="KW-1185">Reference proteome</keyword>
<evidence type="ECO:0000313" key="6">
    <source>
        <dbReference type="EMBL" id="KAH9288554.1"/>
    </source>
</evidence>
<evidence type="ECO:0000313" key="7">
    <source>
        <dbReference type="Proteomes" id="UP000824469"/>
    </source>
</evidence>
<keyword evidence="3" id="KW-0963">Cytoplasm</keyword>
<dbReference type="Pfam" id="PF14811">
    <property type="entry name" value="TPD"/>
    <property type="match status" value="1"/>
</dbReference>